<keyword evidence="4 6" id="KW-0472">Membrane</keyword>
<keyword evidence="3 6" id="KW-1133">Transmembrane helix</keyword>
<dbReference type="GO" id="GO:0007189">
    <property type="term" value="P:adenylate cyclase-activating G protein-coupled receptor signaling pathway"/>
    <property type="evidence" value="ECO:0007669"/>
    <property type="project" value="TreeGrafter"/>
</dbReference>
<comment type="caution">
    <text evidence="7">The sequence shown here is derived from an EMBL/GenBank/DDBJ whole genome shotgun (WGS) entry which is preliminary data.</text>
</comment>
<dbReference type="InterPro" id="IPR000276">
    <property type="entry name" value="GPCR_Rhodpsn"/>
</dbReference>
<name>A0AA38RII3_9PEZI</name>
<dbReference type="EMBL" id="JANBVO010000030">
    <property type="protein sequence ID" value="KAJ9138420.1"/>
    <property type="molecule type" value="Genomic_DNA"/>
</dbReference>
<feature type="transmembrane region" description="Helical" evidence="6">
    <location>
        <begin position="187"/>
        <end position="209"/>
    </location>
</feature>
<keyword evidence="7" id="KW-0675">Receptor</keyword>
<feature type="transmembrane region" description="Helical" evidence="6">
    <location>
        <begin position="152"/>
        <end position="175"/>
    </location>
</feature>
<dbReference type="SUPFAM" id="SSF81321">
    <property type="entry name" value="Family A G protein-coupled receptor-like"/>
    <property type="match status" value="1"/>
</dbReference>
<evidence type="ECO:0000256" key="3">
    <source>
        <dbReference type="ARBA" id="ARBA00022989"/>
    </source>
</evidence>
<keyword evidence="2 6" id="KW-0812">Transmembrane</keyword>
<feature type="region of interest" description="Disordered" evidence="5">
    <location>
        <begin position="440"/>
        <end position="482"/>
    </location>
</feature>
<evidence type="ECO:0000256" key="5">
    <source>
        <dbReference type="SAM" id="MobiDB-lite"/>
    </source>
</evidence>
<accession>A0AA38RII3</accession>
<dbReference type="Gene3D" id="1.20.1070.10">
    <property type="entry name" value="Rhodopsin 7-helix transmembrane proteins"/>
    <property type="match status" value="1"/>
</dbReference>
<sequence>MATSLLPPDSDTLSPIPDYHRRGLICVVVFSFLSFVSTTALFLHLTYKLVRWHIKVRRRYNEKRRRQQGVDLSLGLAQRHFGNRAGLRQVQTTESETARTAAALKRPQPNQFVILIYNLFLADIQQSMAFLLNTVWVSQNSIEVGTTTCWAQGWFVSTGDLSSSMFITAIATHTYMTVAKGYKPPQWALYTAIVLIWAFVYVVSLSGIAKTKNGQDGGGYYVRAAAWCWVNEKYENLRLLNHYLFIFISLAVTSILYTLIFFSIRSGARAANPHANPDPTNTPNPKLSLEIRPAVPPPVPTSTPPAASGHHPGFLVYPIIYVVCTLPLCLGRIATMAGANVPIGYFCAAGALIVSNGWLDALLWGTTRRTLVFGPVDNTDALGLDTFTFMRTPADRRWGNMVWVQGATDGIGDEPVYSDRAPGRRTRWWNRALRIFSGGGGAGGRATAREAHRHGGHRRTGERSISQESLRGRTAGNSDLGMAIQLDTVTTVVVEVDDEGKDSRPRRQESAHSVNGSEKKLSFQV</sequence>
<dbReference type="Proteomes" id="UP001174694">
    <property type="component" value="Unassembled WGS sequence"/>
</dbReference>
<evidence type="ECO:0000313" key="8">
    <source>
        <dbReference type="Proteomes" id="UP001174694"/>
    </source>
</evidence>
<dbReference type="GO" id="GO:0004930">
    <property type="term" value="F:G protein-coupled receptor activity"/>
    <property type="evidence" value="ECO:0007669"/>
    <property type="project" value="InterPro"/>
</dbReference>
<keyword evidence="8" id="KW-1185">Reference proteome</keyword>
<feature type="transmembrane region" description="Helical" evidence="6">
    <location>
        <begin position="314"/>
        <end position="337"/>
    </location>
</feature>
<dbReference type="PANTHER" id="PTHR23112:SF37">
    <property type="entry name" value="G PROTEIN-COUPLED RECEPTOR GPR1"/>
    <property type="match status" value="1"/>
</dbReference>
<feature type="transmembrane region" description="Helical" evidence="6">
    <location>
        <begin position="22"/>
        <end position="50"/>
    </location>
</feature>
<evidence type="ECO:0000256" key="2">
    <source>
        <dbReference type="ARBA" id="ARBA00022692"/>
    </source>
</evidence>
<feature type="compositionally biased region" description="Basic and acidic residues" evidence="5">
    <location>
        <begin position="501"/>
        <end position="510"/>
    </location>
</feature>
<reference evidence="7" key="1">
    <citation type="submission" date="2022-07" db="EMBL/GenBank/DDBJ databases">
        <title>Fungi with potential for degradation of polypropylene.</title>
        <authorList>
            <person name="Gostincar C."/>
        </authorList>
    </citation>
    <scope>NUCLEOTIDE SEQUENCE</scope>
    <source>
        <strain evidence="7">EXF-13308</strain>
    </source>
</reference>
<gene>
    <name evidence="7" type="ORF">NKR23_g8593</name>
</gene>
<comment type="subcellular location">
    <subcellularLocation>
        <location evidence="1">Membrane</location>
        <topology evidence="1">Multi-pass membrane protein</topology>
    </subcellularLocation>
</comment>
<feature type="transmembrane region" description="Helical" evidence="6">
    <location>
        <begin position="343"/>
        <end position="364"/>
    </location>
</feature>
<evidence type="ECO:0000256" key="6">
    <source>
        <dbReference type="SAM" id="Phobius"/>
    </source>
</evidence>
<dbReference type="PANTHER" id="PTHR23112">
    <property type="entry name" value="G PROTEIN-COUPLED RECEPTOR 157-RELATED"/>
    <property type="match status" value="1"/>
</dbReference>
<dbReference type="Pfam" id="PF00001">
    <property type="entry name" value="7tm_1"/>
    <property type="match status" value="1"/>
</dbReference>
<dbReference type="AlphaFoldDB" id="A0AA38RII3"/>
<protein>
    <submittedName>
        <fullName evidence="7">G protein-coupled glucose receptor regulating Gpa2-domain-containing protein</fullName>
    </submittedName>
</protein>
<feature type="compositionally biased region" description="Basic residues" evidence="5">
    <location>
        <begin position="451"/>
        <end position="460"/>
    </location>
</feature>
<feature type="transmembrane region" description="Helical" evidence="6">
    <location>
        <begin position="243"/>
        <end position="264"/>
    </location>
</feature>
<organism evidence="7 8">
    <name type="scientific">Pleurostoma richardsiae</name>
    <dbReference type="NCBI Taxonomy" id="41990"/>
    <lineage>
        <taxon>Eukaryota</taxon>
        <taxon>Fungi</taxon>
        <taxon>Dikarya</taxon>
        <taxon>Ascomycota</taxon>
        <taxon>Pezizomycotina</taxon>
        <taxon>Sordariomycetes</taxon>
        <taxon>Sordariomycetidae</taxon>
        <taxon>Calosphaeriales</taxon>
        <taxon>Pleurostomataceae</taxon>
        <taxon>Pleurostoma</taxon>
    </lineage>
</organism>
<feature type="region of interest" description="Disordered" evidence="5">
    <location>
        <begin position="497"/>
        <end position="525"/>
    </location>
</feature>
<evidence type="ECO:0000256" key="4">
    <source>
        <dbReference type="ARBA" id="ARBA00023136"/>
    </source>
</evidence>
<evidence type="ECO:0000256" key="1">
    <source>
        <dbReference type="ARBA" id="ARBA00004141"/>
    </source>
</evidence>
<evidence type="ECO:0000313" key="7">
    <source>
        <dbReference type="EMBL" id="KAJ9138420.1"/>
    </source>
</evidence>
<proteinExistence type="predicted"/>
<dbReference type="GO" id="GO:0005886">
    <property type="term" value="C:plasma membrane"/>
    <property type="evidence" value="ECO:0007669"/>
    <property type="project" value="TreeGrafter"/>
</dbReference>